<feature type="domain" description="F-box associated beta-propeller type 1" evidence="1">
    <location>
        <begin position="47"/>
        <end position="221"/>
    </location>
</feature>
<dbReference type="Pfam" id="PF07734">
    <property type="entry name" value="FBA_1"/>
    <property type="match status" value="1"/>
</dbReference>
<dbReference type="EnsemblPlants" id="AES60558">
    <property type="protein sequence ID" value="AES60558"/>
    <property type="gene ID" value="MTR_1g056270"/>
</dbReference>
<reference evidence="2 4" key="2">
    <citation type="journal article" date="2014" name="BMC Genomics">
        <title>An improved genome release (version Mt4.0) for the model legume Medicago truncatula.</title>
        <authorList>
            <person name="Tang H."/>
            <person name="Krishnakumar V."/>
            <person name="Bidwell S."/>
            <person name="Rosen B."/>
            <person name="Chan A."/>
            <person name="Zhou S."/>
            <person name="Gentzbittel L."/>
            <person name="Childs K.L."/>
            <person name="Yandell M."/>
            <person name="Gundlach H."/>
            <person name="Mayer K.F."/>
            <person name="Schwartz D.C."/>
            <person name="Town C.D."/>
        </authorList>
    </citation>
    <scope>GENOME REANNOTATION</scope>
    <source>
        <strain evidence="3 4">cv. Jemalong A17</strain>
    </source>
</reference>
<protein>
    <submittedName>
        <fullName evidence="2">F-box protein interaction domain protein</fullName>
    </submittedName>
</protein>
<evidence type="ECO:0000313" key="3">
    <source>
        <dbReference type="EnsemblPlants" id="AES60558"/>
    </source>
</evidence>
<accession>G7I8H2</accession>
<dbReference type="PaxDb" id="3880-AES60558"/>
<dbReference type="AlphaFoldDB" id="G7I8H2"/>
<evidence type="ECO:0000313" key="2">
    <source>
        <dbReference type="EMBL" id="AES60558.1"/>
    </source>
</evidence>
<keyword evidence="4" id="KW-1185">Reference proteome</keyword>
<dbReference type="NCBIfam" id="TIGR01640">
    <property type="entry name" value="F_box_assoc_1"/>
    <property type="match status" value="1"/>
</dbReference>
<organism evidence="2 4">
    <name type="scientific">Medicago truncatula</name>
    <name type="common">Barrel medic</name>
    <name type="synonym">Medicago tribuloides</name>
    <dbReference type="NCBI Taxonomy" id="3880"/>
    <lineage>
        <taxon>Eukaryota</taxon>
        <taxon>Viridiplantae</taxon>
        <taxon>Streptophyta</taxon>
        <taxon>Embryophyta</taxon>
        <taxon>Tracheophyta</taxon>
        <taxon>Spermatophyta</taxon>
        <taxon>Magnoliopsida</taxon>
        <taxon>eudicotyledons</taxon>
        <taxon>Gunneridae</taxon>
        <taxon>Pentapetalae</taxon>
        <taxon>rosids</taxon>
        <taxon>fabids</taxon>
        <taxon>Fabales</taxon>
        <taxon>Fabaceae</taxon>
        <taxon>Papilionoideae</taxon>
        <taxon>50 kb inversion clade</taxon>
        <taxon>NPAAA clade</taxon>
        <taxon>Hologalegina</taxon>
        <taxon>IRL clade</taxon>
        <taxon>Trifolieae</taxon>
        <taxon>Medicago</taxon>
    </lineage>
</organism>
<evidence type="ECO:0000313" key="4">
    <source>
        <dbReference type="Proteomes" id="UP000002051"/>
    </source>
</evidence>
<dbReference type="InterPro" id="IPR017451">
    <property type="entry name" value="F-box-assoc_interact_dom"/>
</dbReference>
<sequence>MDYARLLISTSIVKELNLVENLCIDGRIYPIRLIEDLEFGLAEDGCKTQVNIYTLGTHSWRRTKDFPSMIPYDESGIIVSGTVNWLAYSRVPECYKEISQPNYGMPDKLTFGMMRDWLCIFSHSRSLRSFIDVWLMKEYRIKESWVKLIRFRLPAFGDSSYFLPKIVYVSEDDNHVLLLFREDHTLKWVFYDSMNDTTKSLKIKEDLKRVESEVYVESLISP</sequence>
<name>G7I8H2_MEDTR</name>
<dbReference type="HOGENOM" id="CLU_027176_1_4_1"/>
<reference evidence="2 4" key="1">
    <citation type="journal article" date="2011" name="Nature">
        <title>The Medicago genome provides insight into the evolution of rhizobial symbioses.</title>
        <authorList>
            <person name="Young N.D."/>
            <person name="Debelle F."/>
            <person name="Oldroyd G.E."/>
            <person name="Geurts R."/>
            <person name="Cannon S.B."/>
            <person name="Udvardi M.K."/>
            <person name="Benedito V.A."/>
            <person name="Mayer K.F."/>
            <person name="Gouzy J."/>
            <person name="Schoof H."/>
            <person name="Van de Peer Y."/>
            <person name="Proost S."/>
            <person name="Cook D.R."/>
            <person name="Meyers B.C."/>
            <person name="Spannagl M."/>
            <person name="Cheung F."/>
            <person name="De Mita S."/>
            <person name="Krishnakumar V."/>
            <person name="Gundlach H."/>
            <person name="Zhou S."/>
            <person name="Mudge J."/>
            <person name="Bharti A.K."/>
            <person name="Murray J.D."/>
            <person name="Naoumkina M.A."/>
            <person name="Rosen B."/>
            <person name="Silverstein K.A."/>
            <person name="Tang H."/>
            <person name="Rombauts S."/>
            <person name="Zhao P.X."/>
            <person name="Zhou P."/>
            <person name="Barbe V."/>
            <person name="Bardou P."/>
            <person name="Bechner M."/>
            <person name="Bellec A."/>
            <person name="Berger A."/>
            <person name="Berges H."/>
            <person name="Bidwell S."/>
            <person name="Bisseling T."/>
            <person name="Choisne N."/>
            <person name="Couloux A."/>
            <person name="Denny R."/>
            <person name="Deshpande S."/>
            <person name="Dai X."/>
            <person name="Doyle J.J."/>
            <person name="Dudez A.M."/>
            <person name="Farmer A.D."/>
            <person name="Fouteau S."/>
            <person name="Franken C."/>
            <person name="Gibelin C."/>
            <person name="Gish J."/>
            <person name="Goldstein S."/>
            <person name="Gonzalez A.J."/>
            <person name="Green P.J."/>
            <person name="Hallab A."/>
            <person name="Hartog M."/>
            <person name="Hua A."/>
            <person name="Humphray S.J."/>
            <person name="Jeong D.H."/>
            <person name="Jing Y."/>
            <person name="Jocker A."/>
            <person name="Kenton S.M."/>
            <person name="Kim D.J."/>
            <person name="Klee K."/>
            <person name="Lai H."/>
            <person name="Lang C."/>
            <person name="Lin S."/>
            <person name="Macmil S.L."/>
            <person name="Magdelenat G."/>
            <person name="Matthews L."/>
            <person name="McCorrison J."/>
            <person name="Monaghan E.L."/>
            <person name="Mun J.H."/>
            <person name="Najar F.Z."/>
            <person name="Nicholson C."/>
            <person name="Noirot C."/>
            <person name="O'Bleness M."/>
            <person name="Paule C.R."/>
            <person name="Poulain J."/>
            <person name="Prion F."/>
            <person name="Qin B."/>
            <person name="Qu C."/>
            <person name="Retzel E.F."/>
            <person name="Riddle C."/>
            <person name="Sallet E."/>
            <person name="Samain S."/>
            <person name="Samson N."/>
            <person name="Sanders I."/>
            <person name="Saurat O."/>
            <person name="Scarpelli C."/>
            <person name="Schiex T."/>
            <person name="Segurens B."/>
            <person name="Severin A.J."/>
            <person name="Sherrier D.J."/>
            <person name="Shi R."/>
            <person name="Sims S."/>
            <person name="Singer S.R."/>
            <person name="Sinharoy S."/>
            <person name="Sterck L."/>
            <person name="Viollet A."/>
            <person name="Wang B.B."/>
            <person name="Wang K."/>
            <person name="Wang M."/>
            <person name="Wang X."/>
            <person name="Warfsmann J."/>
            <person name="Weissenbach J."/>
            <person name="White D.D."/>
            <person name="White J.D."/>
            <person name="Wiley G.B."/>
            <person name="Wincker P."/>
            <person name="Xing Y."/>
            <person name="Yang L."/>
            <person name="Yao Z."/>
            <person name="Ying F."/>
            <person name="Zhai J."/>
            <person name="Zhou L."/>
            <person name="Zuber A."/>
            <person name="Denarie J."/>
            <person name="Dixon R.A."/>
            <person name="May G.D."/>
            <person name="Schwartz D.C."/>
            <person name="Rogers J."/>
            <person name="Quetier F."/>
            <person name="Town C.D."/>
            <person name="Roe B.A."/>
        </authorList>
    </citation>
    <scope>NUCLEOTIDE SEQUENCE [LARGE SCALE GENOMIC DNA]</scope>
    <source>
        <strain evidence="2">A17</strain>
        <strain evidence="3 4">cv. Jemalong A17</strain>
    </source>
</reference>
<dbReference type="EMBL" id="CM001217">
    <property type="protein sequence ID" value="AES60558.1"/>
    <property type="molecule type" value="Genomic_DNA"/>
</dbReference>
<dbReference type="InterPro" id="IPR006527">
    <property type="entry name" value="F-box-assoc_dom_typ1"/>
</dbReference>
<gene>
    <name evidence="2" type="ordered locus">MTR_1g056270</name>
</gene>
<evidence type="ECO:0000259" key="1">
    <source>
        <dbReference type="Pfam" id="PF07734"/>
    </source>
</evidence>
<proteinExistence type="predicted"/>
<dbReference type="Proteomes" id="UP000002051">
    <property type="component" value="Unassembled WGS sequence"/>
</dbReference>
<reference evidence="3" key="3">
    <citation type="submission" date="2015-04" db="UniProtKB">
        <authorList>
            <consortium name="EnsemblPlants"/>
        </authorList>
    </citation>
    <scope>IDENTIFICATION</scope>
    <source>
        <strain evidence="3">cv. Jemalong A17</strain>
    </source>
</reference>